<dbReference type="GO" id="GO:0016779">
    <property type="term" value="F:nucleotidyltransferase activity"/>
    <property type="evidence" value="ECO:0007669"/>
    <property type="project" value="UniProtKB-KW"/>
</dbReference>
<evidence type="ECO:0008006" key="13">
    <source>
        <dbReference type="Google" id="ProtNLM"/>
    </source>
</evidence>
<evidence type="ECO:0000256" key="4">
    <source>
        <dbReference type="ARBA" id="ARBA00022695"/>
    </source>
</evidence>
<dbReference type="GO" id="GO:0000166">
    <property type="term" value="F:nucleotide binding"/>
    <property type="evidence" value="ECO:0007669"/>
    <property type="project" value="UniProtKB-KW"/>
</dbReference>
<dbReference type="Proteomes" id="UP000269352">
    <property type="component" value="Unassembled WGS sequence"/>
</dbReference>
<dbReference type="GO" id="GO:0000049">
    <property type="term" value="F:tRNA binding"/>
    <property type="evidence" value="ECO:0007669"/>
    <property type="project" value="TreeGrafter"/>
</dbReference>
<name>A0A388TFL7_TERA1</name>
<keyword evidence="2 8" id="KW-0808">Transferase</keyword>
<dbReference type="InterPro" id="IPR002646">
    <property type="entry name" value="PolA_pol_head_dom"/>
</dbReference>
<comment type="similarity">
    <text evidence="8">Belongs to the tRNA nucleotidyltransferase/poly(A) polymerase family.</text>
</comment>
<accession>A0A388TFL7</accession>
<keyword evidence="7" id="KW-0460">Magnesium</keyword>
<evidence type="ECO:0000313" key="12">
    <source>
        <dbReference type="Proteomes" id="UP000269352"/>
    </source>
</evidence>
<evidence type="ECO:0000256" key="5">
    <source>
        <dbReference type="ARBA" id="ARBA00022723"/>
    </source>
</evidence>
<dbReference type="InterPro" id="IPR050264">
    <property type="entry name" value="Bact_CCA-adding_enz_type3_sf"/>
</dbReference>
<organism evidence="11 12">
    <name type="scientific">Termititenax aidoneus</name>
    <dbReference type="NCBI Taxonomy" id="2218524"/>
    <lineage>
        <taxon>Bacteria</taxon>
        <taxon>Bacillati</taxon>
        <taxon>Candidatus Margulisiibacteriota</taxon>
        <taxon>Candidatus Termititenacia</taxon>
        <taxon>Candidatus Termititenacales</taxon>
        <taxon>Candidatus Termititenacaceae</taxon>
        <taxon>Candidatus Termititenax</taxon>
    </lineage>
</organism>
<proteinExistence type="inferred from homology"/>
<dbReference type="PANTHER" id="PTHR46173:SF1">
    <property type="entry name" value="CCA TRNA NUCLEOTIDYLTRANSFERASE 1, MITOCHONDRIAL"/>
    <property type="match status" value="1"/>
</dbReference>
<feature type="domain" description="tRNA nucleotidyltransferase/poly(A) polymerase RNA and SrmB- binding" evidence="10">
    <location>
        <begin position="191"/>
        <end position="234"/>
    </location>
</feature>
<dbReference type="PANTHER" id="PTHR46173">
    <property type="entry name" value="CCA TRNA NUCLEOTIDYLTRANSFERASE 1, MITOCHONDRIAL"/>
    <property type="match status" value="1"/>
</dbReference>
<sequence length="368" mass="41012">MLLRAKKLGEYLPQNVKDLAAVLAEKDFACFVVGGAIRDILRGDSAKDIDLATDALPEQIEEIFPDSLPTGKAYGTITVRFNGGHYQITTFRKETGYSDSRHPDAIVYTKDIREDVARRDFTINALAYSPVANELIDEFNGLEDLQNKILRTVGDPAQRFTEDGLRVLRALRFLAALSVKADAEKNTAAENFTLEENTAREVAARLPNFLELAAKERIFEELNKMILSETPDNGAIWLGWPALNGLDKQVRWAAVVREHPAVRAVILEKKLNRWIDKLLRYDLDVEKASLEIADLKVDGIDIMGLGPRGAEVGRVLETLLEVVVEKRSLNKKPLLLELAKDVMAGTSAEDILRREQEKKALAKGPLAL</sequence>
<keyword evidence="4" id="KW-0548">Nucleotidyltransferase</keyword>
<dbReference type="Gene3D" id="3.30.460.10">
    <property type="entry name" value="Beta Polymerase, domain 2"/>
    <property type="match status" value="1"/>
</dbReference>
<evidence type="ECO:0000259" key="9">
    <source>
        <dbReference type="Pfam" id="PF01743"/>
    </source>
</evidence>
<keyword evidence="8" id="KW-0694">RNA-binding</keyword>
<dbReference type="AlphaFoldDB" id="A0A388TFL7"/>
<dbReference type="Pfam" id="PF12627">
    <property type="entry name" value="PolyA_pol_RNAbd"/>
    <property type="match status" value="1"/>
</dbReference>
<dbReference type="GO" id="GO:0046872">
    <property type="term" value="F:metal ion binding"/>
    <property type="evidence" value="ECO:0007669"/>
    <property type="project" value="UniProtKB-KW"/>
</dbReference>
<evidence type="ECO:0000256" key="6">
    <source>
        <dbReference type="ARBA" id="ARBA00022741"/>
    </source>
</evidence>
<keyword evidence="6" id="KW-0547">Nucleotide-binding</keyword>
<evidence type="ECO:0000256" key="3">
    <source>
        <dbReference type="ARBA" id="ARBA00022694"/>
    </source>
</evidence>
<evidence type="ECO:0000256" key="8">
    <source>
        <dbReference type="RuleBase" id="RU003953"/>
    </source>
</evidence>
<comment type="cofactor">
    <cofactor evidence="1">
        <name>Mg(2+)</name>
        <dbReference type="ChEBI" id="CHEBI:18420"/>
    </cofactor>
</comment>
<dbReference type="InterPro" id="IPR032828">
    <property type="entry name" value="PolyA_RNA-bd"/>
</dbReference>
<dbReference type="InterPro" id="IPR043519">
    <property type="entry name" value="NT_sf"/>
</dbReference>
<keyword evidence="5" id="KW-0479">Metal-binding</keyword>
<reference evidence="11 12" key="1">
    <citation type="journal article" date="2019" name="ISME J.">
        <title>Genome analyses of uncultured TG2/ZB3 bacteria in 'Margulisbacteria' specifically attached to ectosymbiotic spirochetes of protists in the termite gut.</title>
        <authorList>
            <person name="Utami Y.D."/>
            <person name="Kuwahara H."/>
            <person name="Igai K."/>
            <person name="Murakami T."/>
            <person name="Sugaya K."/>
            <person name="Morikawa T."/>
            <person name="Nagura Y."/>
            <person name="Yuki M."/>
            <person name="Deevong P."/>
            <person name="Inoue T."/>
            <person name="Kihara K."/>
            <person name="Lo N."/>
            <person name="Yamada A."/>
            <person name="Ohkuma M."/>
            <person name="Hongoh Y."/>
        </authorList>
    </citation>
    <scope>NUCLEOTIDE SEQUENCE [LARGE SCALE GENOMIC DNA]</scope>
    <source>
        <strain evidence="11">NkOx7-01</strain>
    </source>
</reference>
<dbReference type="Gene3D" id="1.10.3090.10">
    <property type="entry name" value="cca-adding enzyme, domain 2"/>
    <property type="match status" value="1"/>
</dbReference>
<dbReference type="Pfam" id="PF01743">
    <property type="entry name" value="PolyA_pol"/>
    <property type="match status" value="1"/>
</dbReference>
<dbReference type="SUPFAM" id="SSF81891">
    <property type="entry name" value="Poly A polymerase C-terminal region-like"/>
    <property type="match status" value="1"/>
</dbReference>
<dbReference type="CDD" id="cd05398">
    <property type="entry name" value="NT_ClassII-CCAase"/>
    <property type="match status" value="1"/>
</dbReference>
<protein>
    <recommendedName>
        <fullName evidence="13">CCA tRNA nucleotidyltransferase</fullName>
    </recommendedName>
</protein>
<keyword evidence="3" id="KW-0819">tRNA processing</keyword>
<evidence type="ECO:0000259" key="10">
    <source>
        <dbReference type="Pfam" id="PF12627"/>
    </source>
</evidence>
<dbReference type="SUPFAM" id="SSF81301">
    <property type="entry name" value="Nucleotidyltransferase"/>
    <property type="match status" value="1"/>
</dbReference>
<dbReference type="EMBL" id="BGZN01000098">
    <property type="protein sequence ID" value="GBR74879.1"/>
    <property type="molecule type" value="Genomic_DNA"/>
</dbReference>
<evidence type="ECO:0000256" key="1">
    <source>
        <dbReference type="ARBA" id="ARBA00001946"/>
    </source>
</evidence>
<evidence type="ECO:0000256" key="2">
    <source>
        <dbReference type="ARBA" id="ARBA00022679"/>
    </source>
</evidence>
<feature type="domain" description="Poly A polymerase head" evidence="9">
    <location>
        <begin position="30"/>
        <end position="151"/>
    </location>
</feature>
<comment type="caution">
    <text evidence="11">The sequence shown here is derived from an EMBL/GenBank/DDBJ whole genome shotgun (WGS) entry which is preliminary data.</text>
</comment>
<evidence type="ECO:0000313" key="11">
    <source>
        <dbReference type="EMBL" id="GBR74879.1"/>
    </source>
</evidence>
<keyword evidence="12" id="KW-1185">Reference proteome</keyword>
<gene>
    <name evidence="11" type="ORF">NO1_1975</name>
</gene>
<dbReference type="Gene3D" id="1.10.246.80">
    <property type="match status" value="1"/>
</dbReference>
<evidence type="ECO:0000256" key="7">
    <source>
        <dbReference type="ARBA" id="ARBA00022842"/>
    </source>
</evidence>
<dbReference type="GO" id="GO:0008033">
    <property type="term" value="P:tRNA processing"/>
    <property type="evidence" value="ECO:0007669"/>
    <property type="project" value="UniProtKB-KW"/>
</dbReference>